<dbReference type="GO" id="GO:0008270">
    <property type="term" value="F:zinc ion binding"/>
    <property type="evidence" value="ECO:0007669"/>
    <property type="project" value="TreeGrafter"/>
</dbReference>
<keyword evidence="2" id="KW-0862">Zinc</keyword>
<gene>
    <name evidence="6" type="ORF">FHS49_003730</name>
</gene>
<dbReference type="PANTHER" id="PTHR43880:SF12">
    <property type="entry name" value="ALCOHOL DEHYDROGENASE CLASS-3"/>
    <property type="match status" value="1"/>
</dbReference>
<keyword evidence="3" id="KW-0520">NAD</keyword>
<evidence type="ECO:0000259" key="5">
    <source>
        <dbReference type="SMART" id="SM00829"/>
    </source>
</evidence>
<dbReference type="InterPro" id="IPR013154">
    <property type="entry name" value="ADH-like_N"/>
</dbReference>
<dbReference type="GO" id="GO:0051903">
    <property type="term" value="F:S-(hydroxymethyl)glutathione dehydrogenase [NAD(P)+] activity"/>
    <property type="evidence" value="ECO:0007669"/>
    <property type="project" value="TreeGrafter"/>
</dbReference>
<evidence type="ECO:0000256" key="4">
    <source>
        <dbReference type="SAM" id="Phobius"/>
    </source>
</evidence>
<keyword evidence="7" id="KW-1185">Reference proteome</keyword>
<organism evidence="6 7">
    <name type="scientific">Sphingobium boeckii</name>
    <dbReference type="NCBI Taxonomy" id="1082345"/>
    <lineage>
        <taxon>Bacteria</taxon>
        <taxon>Pseudomonadati</taxon>
        <taxon>Pseudomonadota</taxon>
        <taxon>Alphaproteobacteria</taxon>
        <taxon>Sphingomonadales</taxon>
        <taxon>Sphingomonadaceae</taxon>
        <taxon>Sphingobium</taxon>
    </lineage>
</organism>
<dbReference type="RefSeq" id="WP_246351036.1">
    <property type="nucleotide sequence ID" value="NZ_JACIJC010000007.1"/>
</dbReference>
<dbReference type="InterPro" id="IPR011032">
    <property type="entry name" value="GroES-like_sf"/>
</dbReference>
<keyword evidence="4" id="KW-0472">Membrane</keyword>
<dbReference type="EMBL" id="JACIJC010000007">
    <property type="protein sequence ID" value="MBB5687686.1"/>
    <property type="molecule type" value="Genomic_DNA"/>
</dbReference>
<dbReference type="PANTHER" id="PTHR43880">
    <property type="entry name" value="ALCOHOL DEHYDROGENASE"/>
    <property type="match status" value="1"/>
</dbReference>
<feature type="transmembrane region" description="Helical" evidence="4">
    <location>
        <begin position="201"/>
        <end position="228"/>
    </location>
</feature>
<comment type="caution">
    <text evidence="6">The sequence shown here is derived from an EMBL/GenBank/DDBJ whole genome shotgun (WGS) entry which is preliminary data.</text>
</comment>
<dbReference type="InterPro" id="IPR020843">
    <property type="entry name" value="ER"/>
</dbReference>
<dbReference type="EC" id="1.1.1.1" evidence="6"/>
<dbReference type="Proteomes" id="UP000549617">
    <property type="component" value="Unassembled WGS sequence"/>
</dbReference>
<feature type="transmembrane region" description="Helical" evidence="4">
    <location>
        <begin position="170"/>
        <end position="195"/>
    </location>
</feature>
<sequence>MMEITAAVLKQTGDNTRPYAQNQPLSLETLVLDPPAPGELLVRIDAAGLCHSDLSVVNGDRPRPMPMALGHEATGIVEALGTKDDKGFSLGDRVILTFLPSCGECIRCKAGEPYMCPEGAAANGAGRLLNGGHRLHDKCGHDVHHHLGVSAFATHVVVDRRSAVKISRDIPAHIAALFGCAVLTGAGAVINSAALRPGENILIYGLGGVGLSALLAARAAGAGILVAIDPSAEKRAIATELGAMAFAPEQDDDIRNAFPEGGADVVIETVGKAVVLKAAYAAARRGGRIVTVGLPNPAETFDIPAVSLVAEGKTLIGSYMGSAIPARDIPRYIAMWQSGRLPVEKLLTSISPLSEINDLLDSLADGQAIRQIVVPGG</sequence>
<dbReference type="GO" id="GO:0046294">
    <property type="term" value="P:formaldehyde catabolic process"/>
    <property type="evidence" value="ECO:0007669"/>
    <property type="project" value="TreeGrafter"/>
</dbReference>
<dbReference type="AlphaFoldDB" id="A0A7W9ALH6"/>
<dbReference type="Pfam" id="PF08240">
    <property type="entry name" value="ADH_N"/>
    <property type="match status" value="1"/>
</dbReference>
<evidence type="ECO:0000313" key="7">
    <source>
        <dbReference type="Proteomes" id="UP000549617"/>
    </source>
</evidence>
<dbReference type="SUPFAM" id="SSF50129">
    <property type="entry name" value="GroES-like"/>
    <property type="match status" value="1"/>
</dbReference>
<dbReference type="InterPro" id="IPR036291">
    <property type="entry name" value="NAD(P)-bd_dom_sf"/>
</dbReference>
<dbReference type="Gene3D" id="3.40.50.720">
    <property type="entry name" value="NAD(P)-binding Rossmann-like Domain"/>
    <property type="match status" value="1"/>
</dbReference>
<keyword evidence="4" id="KW-0812">Transmembrane</keyword>
<evidence type="ECO:0000256" key="1">
    <source>
        <dbReference type="ARBA" id="ARBA00022723"/>
    </source>
</evidence>
<dbReference type="Pfam" id="PF00107">
    <property type="entry name" value="ADH_zinc_N"/>
    <property type="match status" value="1"/>
</dbReference>
<proteinExistence type="predicted"/>
<dbReference type="SUPFAM" id="SSF51735">
    <property type="entry name" value="NAD(P)-binding Rossmann-fold domains"/>
    <property type="match status" value="1"/>
</dbReference>
<keyword evidence="6" id="KW-0560">Oxidoreductase</keyword>
<dbReference type="Gene3D" id="3.90.180.10">
    <property type="entry name" value="Medium-chain alcohol dehydrogenases, catalytic domain"/>
    <property type="match status" value="1"/>
</dbReference>
<dbReference type="InterPro" id="IPR013149">
    <property type="entry name" value="ADH-like_C"/>
</dbReference>
<protein>
    <submittedName>
        <fullName evidence="6">Alcohol dehydrogenase</fullName>
        <ecNumber evidence="6">1.1.1.1</ecNumber>
    </submittedName>
</protein>
<dbReference type="GO" id="GO:0004022">
    <property type="term" value="F:alcohol dehydrogenase (NAD+) activity"/>
    <property type="evidence" value="ECO:0007669"/>
    <property type="project" value="UniProtKB-EC"/>
</dbReference>
<feature type="domain" description="Enoyl reductase (ER)" evidence="5">
    <location>
        <begin position="20"/>
        <end position="374"/>
    </location>
</feature>
<dbReference type="SMART" id="SM00829">
    <property type="entry name" value="PKS_ER"/>
    <property type="match status" value="1"/>
</dbReference>
<dbReference type="GO" id="GO:0005829">
    <property type="term" value="C:cytosol"/>
    <property type="evidence" value="ECO:0007669"/>
    <property type="project" value="TreeGrafter"/>
</dbReference>
<reference evidence="6 7" key="1">
    <citation type="submission" date="2020-08" db="EMBL/GenBank/DDBJ databases">
        <title>Genomic Encyclopedia of Type Strains, Phase IV (KMG-IV): sequencing the most valuable type-strain genomes for metagenomic binning, comparative biology and taxonomic classification.</title>
        <authorList>
            <person name="Goeker M."/>
        </authorList>
    </citation>
    <scope>NUCLEOTIDE SEQUENCE [LARGE SCALE GENOMIC DNA]</scope>
    <source>
        <strain evidence="6 7">DSM 25079</strain>
    </source>
</reference>
<evidence type="ECO:0000313" key="6">
    <source>
        <dbReference type="EMBL" id="MBB5687686.1"/>
    </source>
</evidence>
<evidence type="ECO:0000256" key="3">
    <source>
        <dbReference type="ARBA" id="ARBA00023027"/>
    </source>
</evidence>
<keyword evidence="4" id="KW-1133">Transmembrane helix</keyword>
<name>A0A7W9ALH6_9SPHN</name>
<evidence type="ECO:0000256" key="2">
    <source>
        <dbReference type="ARBA" id="ARBA00022833"/>
    </source>
</evidence>
<accession>A0A7W9ALH6</accession>
<keyword evidence="1" id="KW-0479">Metal-binding</keyword>